<feature type="transmembrane region" description="Helical" evidence="1">
    <location>
        <begin position="52"/>
        <end position="70"/>
    </location>
</feature>
<dbReference type="Proteomes" id="UP000295172">
    <property type="component" value="Unassembled WGS sequence"/>
</dbReference>
<reference evidence="2 3" key="1">
    <citation type="submission" date="2019-02" db="EMBL/GenBank/DDBJ databases">
        <title>Draft genome sequences of novel Actinobacteria.</title>
        <authorList>
            <person name="Sahin N."/>
            <person name="Ay H."/>
            <person name="Saygin H."/>
        </authorList>
    </citation>
    <scope>NUCLEOTIDE SEQUENCE [LARGE SCALE GENOMIC DNA]</scope>
    <source>
        <strain evidence="2 3">16K104</strain>
    </source>
</reference>
<feature type="transmembrane region" description="Helical" evidence="1">
    <location>
        <begin position="24"/>
        <end position="46"/>
    </location>
</feature>
<dbReference type="OrthoDB" id="8061853at2"/>
<proteinExistence type="predicted"/>
<keyword evidence="1" id="KW-0472">Membrane</keyword>
<sequence>MGARDDAVIWDAVVEQAYNEAKGVWVYCAVLTLATMIAAIAVMLGVDLAGTTAAGMVTLLLQRGVWWMYLRVKDRRAGARVEA</sequence>
<name>A0A4R4WYM5_9ACTN</name>
<gene>
    <name evidence="2" type="ORF">E1218_18740</name>
</gene>
<protein>
    <submittedName>
        <fullName evidence="2">Uncharacterized protein</fullName>
    </submittedName>
</protein>
<evidence type="ECO:0000256" key="1">
    <source>
        <dbReference type="SAM" id="Phobius"/>
    </source>
</evidence>
<dbReference type="RefSeq" id="WP_132321868.1">
    <property type="nucleotide sequence ID" value="NZ_SMKR01000078.1"/>
</dbReference>
<comment type="caution">
    <text evidence="2">The sequence shown here is derived from an EMBL/GenBank/DDBJ whole genome shotgun (WGS) entry which is preliminary data.</text>
</comment>
<keyword evidence="3" id="KW-1185">Reference proteome</keyword>
<evidence type="ECO:0000313" key="2">
    <source>
        <dbReference type="EMBL" id="TDD22802.1"/>
    </source>
</evidence>
<dbReference type="EMBL" id="SMKR01000078">
    <property type="protein sequence ID" value="TDD22802.1"/>
    <property type="molecule type" value="Genomic_DNA"/>
</dbReference>
<keyword evidence="1" id="KW-1133">Transmembrane helix</keyword>
<organism evidence="2 3">
    <name type="scientific">Kribbella turkmenica</name>
    <dbReference type="NCBI Taxonomy" id="2530375"/>
    <lineage>
        <taxon>Bacteria</taxon>
        <taxon>Bacillati</taxon>
        <taxon>Actinomycetota</taxon>
        <taxon>Actinomycetes</taxon>
        <taxon>Propionibacteriales</taxon>
        <taxon>Kribbellaceae</taxon>
        <taxon>Kribbella</taxon>
    </lineage>
</organism>
<dbReference type="AlphaFoldDB" id="A0A4R4WYM5"/>
<keyword evidence="1" id="KW-0812">Transmembrane</keyword>
<accession>A0A4R4WYM5</accession>
<evidence type="ECO:0000313" key="3">
    <source>
        <dbReference type="Proteomes" id="UP000295172"/>
    </source>
</evidence>